<keyword evidence="4 7" id="KW-0812">Transmembrane</keyword>
<comment type="similarity">
    <text evidence="2">Belongs to the ExbB/TolQ family.</text>
</comment>
<dbReference type="Pfam" id="PF01618">
    <property type="entry name" value="MotA_ExbB"/>
    <property type="match status" value="1"/>
</dbReference>
<evidence type="ECO:0000256" key="1">
    <source>
        <dbReference type="ARBA" id="ARBA00004651"/>
    </source>
</evidence>
<dbReference type="EMBL" id="SNRY01006981">
    <property type="protein sequence ID" value="KAA6311350.1"/>
    <property type="molecule type" value="Genomic_DNA"/>
</dbReference>
<name>A0A5J4PRB5_9ZZZZ</name>
<feature type="transmembrane region" description="Helical" evidence="7">
    <location>
        <begin position="142"/>
        <end position="167"/>
    </location>
</feature>
<evidence type="ECO:0000256" key="7">
    <source>
        <dbReference type="SAM" id="Phobius"/>
    </source>
</evidence>
<dbReference type="PANTHER" id="PTHR30625">
    <property type="entry name" value="PROTEIN TOLQ"/>
    <property type="match status" value="1"/>
</dbReference>
<dbReference type="InterPro" id="IPR002898">
    <property type="entry name" value="MotA_ExbB_proton_chnl"/>
</dbReference>
<feature type="transmembrane region" description="Helical" evidence="7">
    <location>
        <begin position="187"/>
        <end position="212"/>
    </location>
</feature>
<evidence type="ECO:0000256" key="6">
    <source>
        <dbReference type="ARBA" id="ARBA00023136"/>
    </source>
</evidence>
<keyword evidence="6 7" id="KW-0472">Membrane</keyword>
<dbReference type="PANTHER" id="PTHR30625:SF17">
    <property type="entry name" value="TOLQ-RELATED"/>
    <property type="match status" value="1"/>
</dbReference>
<evidence type="ECO:0000256" key="2">
    <source>
        <dbReference type="ARBA" id="ARBA00010442"/>
    </source>
</evidence>
<evidence type="ECO:0000256" key="4">
    <source>
        <dbReference type="ARBA" id="ARBA00022692"/>
    </source>
</evidence>
<comment type="caution">
    <text evidence="9">The sequence shown here is derived from an EMBL/GenBank/DDBJ whole genome shotgun (WGS) entry which is preliminary data.</text>
</comment>
<keyword evidence="5 7" id="KW-1133">Transmembrane helix</keyword>
<dbReference type="GO" id="GO:0005886">
    <property type="term" value="C:plasma membrane"/>
    <property type="evidence" value="ECO:0007669"/>
    <property type="project" value="UniProtKB-SubCell"/>
</dbReference>
<feature type="domain" description="MotA/TolQ/ExbB proton channel" evidence="8">
    <location>
        <begin position="102"/>
        <end position="223"/>
    </location>
</feature>
<evidence type="ECO:0000256" key="3">
    <source>
        <dbReference type="ARBA" id="ARBA00022475"/>
    </source>
</evidence>
<proteinExistence type="inferred from homology"/>
<evidence type="ECO:0000256" key="5">
    <source>
        <dbReference type="ARBA" id="ARBA00022989"/>
    </source>
</evidence>
<dbReference type="GO" id="GO:0017038">
    <property type="term" value="P:protein import"/>
    <property type="evidence" value="ECO:0007669"/>
    <property type="project" value="TreeGrafter"/>
</dbReference>
<sequence length="238" mass="25890">MNIPTLIILQAANAAQSLVTDNGALTPILVEEKMNLFDMAIKGGWIMIVLALLSVVSFYILFERIYAIRKAGKEEPVFMNKIRDYVLSGEIKTAINYCRMTNTPSARMIEKGINCIGRPANDVLNAVENVGNIEVVKLEKGLSVMATIAGGAPMIGFLGTVTGMVRAFYTMANAGNNIDITLLSGGIYEAMITTVGGLVVGIIAMFSYNYLVSLVGNVVNNMETKTMEFMDLLNERKQ</sequence>
<comment type="subcellular location">
    <subcellularLocation>
        <location evidence="1">Cell membrane</location>
        <topology evidence="1">Multi-pass membrane protein</topology>
    </subcellularLocation>
</comment>
<dbReference type="InterPro" id="IPR050790">
    <property type="entry name" value="ExbB/TolQ_transport"/>
</dbReference>
<evidence type="ECO:0000313" key="9">
    <source>
        <dbReference type="EMBL" id="KAA6311350.1"/>
    </source>
</evidence>
<keyword evidence="3" id="KW-1003">Cell membrane</keyword>
<protein>
    <submittedName>
        <fullName evidence="9">Biopolymer transport protein ExbB</fullName>
    </submittedName>
</protein>
<dbReference type="AlphaFoldDB" id="A0A5J4PRB5"/>
<accession>A0A5J4PRB5</accession>
<reference evidence="9" key="1">
    <citation type="submission" date="2019-03" db="EMBL/GenBank/DDBJ databases">
        <title>Single cell metagenomics reveals metabolic interactions within the superorganism composed of flagellate Streblomastix strix and complex community of Bacteroidetes bacteria on its surface.</title>
        <authorList>
            <person name="Treitli S.C."/>
            <person name="Kolisko M."/>
            <person name="Husnik F."/>
            <person name="Keeling P."/>
            <person name="Hampl V."/>
        </authorList>
    </citation>
    <scope>NUCLEOTIDE SEQUENCE</scope>
    <source>
        <strain evidence="9">STM</strain>
    </source>
</reference>
<evidence type="ECO:0000259" key="8">
    <source>
        <dbReference type="Pfam" id="PF01618"/>
    </source>
</evidence>
<organism evidence="9">
    <name type="scientific">termite gut metagenome</name>
    <dbReference type="NCBI Taxonomy" id="433724"/>
    <lineage>
        <taxon>unclassified sequences</taxon>
        <taxon>metagenomes</taxon>
        <taxon>organismal metagenomes</taxon>
    </lineage>
</organism>
<gene>
    <name evidence="9" type="ORF">EZS27_037504</name>
</gene>
<feature type="transmembrane region" description="Helical" evidence="7">
    <location>
        <begin position="41"/>
        <end position="62"/>
    </location>
</feature>